<dbReference type="EMBL" id="JAUOQI010000004">
    <property type="protein sequence ID" value="MDO6577311.1"/>
    <property type="molecule type" value="Genomic_DNA"/>
</dbReference>
<gene>
    <name evidence="2" type="ORF">Q4527_07895</name>
</gene>
<accession>A0AAW7YYP0</accession>
<evidence type="ECO:0000256" key="1">
    <source>
        <dbReference type="SAM" id="Phobius"/>
    </source>
</evidence>
<protein>
    <submittedName>
        <fullName evidence="2">Uncharacterized protein</fullName>
    </submittedName>
</protein>
<comment type="caution">
    <text evidence="2">The sequence shown here is derived from an EMBL/GenBank/DDBJ whole genome shotgun (WGS) entry which is preliminary data.</text>
</comment>
<keyword evidence="1" id="KW-0812">Transmembrane</keyword>
<reference evidence="2" key="1">
    <citation type="submission" date="2023-07" db="EMBL/GenBank/DDBJ databases">
        <title>Genome content predicts the carbon catabolic preferences of heterotrophic bacteria.</title>
        <authorList>
            <person name="Gralka M."/>
        </authorList>
    </citation>
    <scope>NUCLEOTIDE SEQUENCE</scope>
    <source>
        <strain evidence="2">F2M12</strain>
    </source>
</reference>
<keyword evidence="1" id="KW-0472">Membrane</keyword>
<evidence type="ECO:0000313" key="3">
    <source>
        <dbReference type="Proteomes" id="UP001170717"/>
    </source>
</evidence>
<keyword evidence="1" id="KW-1133">Transmembrane helix</keyword>
<feature type="transmembrane region" description="Helical" evidence="1">
    <location>
        <begin position="12"/>
        <end position="30"/>
    </location>
</feature>
<evidence type="ECO:0000313" key="2">
    <source>
        <dbReference type="EMBL" id="MDO6577311.1"/>
    </source>
</evidence>
<proteinExistence type="predicted"/>
<name>A0AAW7YYP0_9ALTE</name>
<sequence>MKWSSSIRFAKLDKYIYSLFAFVLLSALLSQIKSDFGTVSDVAMVFIAFANLIFVVRAFNSDRQKKDKEAGDALMPIAFESKMVGDMLAQFVPNHVMTAEQEEQYIKLMTDIKKAKHIFPIQIKHDVEAAIENSILFINYNTRMRSEATAGAKIGGVERDGRIVNNQFLYDEEQWIWDNRAFESQKLHQLSEAIDSYFTEEK</sequence>
<organism evidence="2 3">
    <name type="scientific">Alteromonas stellipolaris</name>
    <dbReference type="NCBI Taxonomy" id="233316"/>
    <lineage>
        <taxon>Bacteria</taxon>
        <taxon>Pseudomonadati</taxon>
        <taxon>Pseudomonadota</taxon>
        <taxon>Gammaproteobacteria</taxon>
        <taxon>Alteromonadales</taxon>
        <taxon>Alteromonadaceae</taxon>
        <taxon>Alteromonas/Salinimonas group</taxon>
        <taxon>Alteromonas</taxon>
    </lineage>
</organism>
<feature type="transmembrane region" description="Helical" evidence="1">
    <location>
        <begin position="42"/>
        <end position="59"/>
    </location>
</feature>
<dbReference type="RefSeq" id="WP_063456904.1">
    <property type="nucleotide sequence ID" value="NZ_CP015345.1"/>
</dbReference>
<dbReference type="Proteomes" id="UP001170717">
    <property type="component" value="Unassembled WGS sequence"/>
</dbReference>
<dbReference type="AlphaFoldDB" id="A0AAW7YYP0"/>